<gene>
    <name evidence="1" type="ORF">T01_9249</name>
</gene>
<name>A0A0V1AZL2_TRISP</name>
<evidence type="ECO:0000313" key="1">
    <source>
        <dbReference type="EMBL" id="KRY30181.1"/>
    </source>
</evidence>
<accession>A0A0V1AZL2</accession>
<protein>
    <submittedName>
        <fullName evidence="1">Uncharacterized protein</fullName>
    </submittedName>
</protein>
<reference evidence="1 2" key="1">
    <citation type="submission" date="2015-01" db="EMBL/GenBank/DDBJ databases">
        <title>Evolution of Trichinella species and genotypes.</title>
        <authorList>
            <person name="Korhonen P.K."/>
            <person name="Edoardo P."/>
            <person name="Giuseppe L.R."/>
            <person name="Gasser R.B."/>
        </authorList>
    </citation>
    <scope>NUCLEOTIDE SEQUENCE [LARGE SCALE GENOMIC DNA]</scope>
    <source>
        <strain evidence="1">ISS3</strain>
    </source>
</reference>
<comment type="caution">
    <text evidence="1">The sequence shown here is derived from an EMBL/GenBank/DDBJ whole genome shotgun (WGS) entry which is preliminary data.</text>
</comment>
<dbReference type="AlphaFoldDB" id="A0A0V1AZL2"/>
<keyword evidence="2" id="KW-1185">Reference proteome</keyword>
<dbReference type="OrthoDB" id="5917130at2759"/>
<sequence length="66" mass="7711">MRVLRGTLEKEFQGKLMSAFIEKDVDRIVNIENSKLFDGVLPVVQFSFLSVEFHHWLTAKMVEEIN</sequence>
<evidence type="ECO:0000313" key="2">
    <source>
        <dbReference type="Proteomes" id="UP000054776"/>
    </source>
</evidence>
<proteinExistence type="predicted"/>
<dbReference type="EMBL" id="JYDH01000148">
    <property type="protein sequence ID" value="KRY30181.1"/>
    <property type="molecule type" value="Genomic_DNA"/>
</dbReference>
<organism evidence="1 2">
    <name type="scientific">Trichinella spiralis</name>
    <name type="common">Trichina worm</name>
    <dbReference type="NCBI Taxonomy" id="6334"/>
    <lineage>
        <taxon>Eukaryota</taxon>
        <taxon>Metazoa</taxon>
        <taxon>Ecdysozoa</taxon>
        <taxon>Nematoda</taxon>
        <taxon>Enoplea</taxon>
        <taxon>Dorylaimia</taxon>
        <taxon>Trichinellida</taxon>
        <taxon>Trichinellidae</taxon>
        <taxon>Trichinella</taxon>
    </lineage>
</organism>
<dbReference type="InParanoid" id="A0A0V1AZL2"/>
<dbReference type="Proteomes" id="UP000054776">
    <property type="component" value="Unassembled WGS sequence"/>
</dbReference>